<comment type="cofactor">
    <cofactor evidence="1">
        <name>Zn(2+)</name>
        <dbReference type="ChEBI" id="CHEBI:29105"/>
    </cofactor>
    <text evidence="1">Binds 1 zinc ion per subunit.</text>
</comment>
<evidence type="ECO:0000256" key="2">
    <source>
        <dbReference type="PIRSR" id="PIRSR602481-2"/>
    </source>
</evidence>
<evidence type="ECO:0000313" key="3">
    <source>
        <dbReference type="EMBL" id="TSE11368.1"/>
    </source>
</evidence>
<feature type="binding site" evidence="2">
    <location>
        <position position="80"/>
    </location>
    <ligand>
        <name>Fe cation</name>
        <dbReference type="ChEBI" id="CHEBI:24875"/>
    </ligand>
</feature>
<accession>A0A554VRW1</accession>
<dbReference type="OrthoDB" id="594893at2"/>
<proteinExistence type="predicted"/>
<feature type="binding site" evidence="1">
    <location>
        <position position="123"/>
    </location>
    <ligand>
        <name>Zn(2+)</name>
        <dbReference type="ChEBI" id="CHEBI:29105"/>
    </ligand>
</feature>
<dbReference type="Pfam" id="PF01475">
    <property type="entry name" value="FUR"/>
    <property type="match status" value="1"/>
</dbReference>
<keyword evidence="1" id="KW-0862">Zinc</keyword>
<name>A0A554VRW1_9FLAO</name>
<dbReference type="GO" id="GO:0000976">
    <property type="term" value="F:transcription cis-regulatory region binding"/>
    <property type="evidence" value="ECO:0007669"/>
    <property type="project" value="TreeGrafter"/>
</dbReference>
<dbReference type="PANTHER" id="PTHR33202:SF22">
    <property type="entry name" value="HYDROGEN PEROXIDE SENSITIVE REPRESSOR"/>
    <property type="match status" value="1"/>
</dbReference>
<keyword evidence="2" id="KW-0408">Iron</keyword>
<feature type="binding site" evidence="1">
    <location>
        <position position="120"/>
    </location>
    <ligand>
        <name>Zn(2+)</name>
        <dbReference type="ChEBI" id="CHEBI:29105"/>
    </ligand>
</feature>
<sequence>MERRNTPTKEAVLELLKKSGKAMSRDAIEQKITQKINRATIYRVLNRFCEDGILHRVVAEDGKQYFAVCVNCDDKILSGHHFHFRCTKCETIECLPVKVDFSVPNGYQVDGVNCVLSGTCEDCSR</sequence>
<dbReference type="SUPFAM" id="SSF46785">
    <property type="entry name" value="Winged helix' DNA-binding domain"/>
    <property type="match status" value="1"/>
</dbReference>
<dbReference type="GO" id="GO:1900376">
    <property type="term" value="P:regulation of secondary metabolite biosynthetic process"/>
    <property type="evidence" value="ECO:0007669"/>
    <property type="project" value="TreeGrafter"/>
</dbReference>
<dbReference type="PANTHER" id="PTHR33202">
    <property type="entry name" value="ZINC UPTAKE REGULATION PROTEIN"/>
    <property type="match status" value="1"/>
</dbReference>
<reference evidence="3 4" key="1">
    <citation type="submission" date="2019-07" db="EMBL/GenBank/DDBJ databases">
        <title>The draft genome sequence of Aquimarina algiphila M91.</title>
        <authorList>
            <person name="Meng X."/>
        </authorList>
    </citation>
    <scope>NUCLEOTIDE SEQUENCE [LARGE SCALE GENOMIC DNA]</scope>
    <source>
        <strain evidence="3 4">M91</strain>
    </source>
</reference>
<dbReference type="InterPro" id="IPR036390">
    <property type="entry name" value="WH_DNA-bd_sf"/>
</dbReference>
<gene>
    <name evidence="3" type="ORF">FOF46_01040</name>
</gene>
<dbReference type="GO" id="GO:0045892">
    <property type="term" value="P:negative regulation of DNA-templated transcription"/>
    <property type="evidence" value="ECO:0007669"/>
    <property type="project" value="TreeGrafter"/>
</dbReference>
<dbReference type="EMBL" id="VLNR01000002">
    <property type="protein sequence ID" value="TSE11368.1"/>
    <property type="molecule type" value="Genomic_DNA"/>
</dbReference>
<dbReference type="AlphaFoldDB" id="A0A554VRW1"/>
<feature type="binding site" evidence="1">
    <location>
        <position position="89"/>
    </location>
    <ligand>
        <name>Zn(2+)</name>
        <dbReference type="ChEBI" id="CHEBI:29105"/>
    </ligand>
</feature>
<evidence type="ECO:0000256" key="1">
    <source>
        <dbReference type="PIRSR" id="PIRSR602481-1"/>
    </source>
</evidence>
<dbReference type="GO" id="GO:0003700">
    <property type="term" value="F:DNA-binding transcription factor activity"/>
    <property type="evidence" value="ECO:0007669"/>
    <property type="project" value="InterPro"/>
</dbReference>
<keyword evidence="1" id="KW-0479">Metal-binding</keyword>
<dbReference type="InterPro" id="IPR036388">
    <property type="entry name" value="WH-like_DNA-bd_sf"/>
</dbReference>
<dbReference type="Gene3D" id="1.10.10.10">
    <property type="entry name" value="Winged helix-like DNA-binding domain superfamily/Winged helix DNA-binding domain"/>
    <property type="match status" value="1"/>
</dbReference>
<evidence type="ECO:0000313" key="4">
    <source>
        <dbReference type="Proteomes" id="UP000318833"/>
    </source>
</evidence>
<dbReference type="InterPro" id="IPR002481">
    <property type="entry name" value="FUR"/>
</dbReference>
<organism evidence="3 4">
    <name type="scientific">Aquimarina algiphila</name>
    <dbReference type="NCBI Taxonomy" id="2047982"/>
    <lineage>
        <taxon>Bacteria</taxon>
        <taxon>Pseudomonadati</taxon>
        <taxon>Bacteroidota</taxon>
        <taxon>Flavobacteriia</taxon>
        <taxon>Flavobacteriales</taxon>
        <taxon>Flavobacteriaceae</taxon>
        <taxon>Aquimarina</taxon>
    </lineage>
</organism>
<comment type="cofactor">
    <cofactor evidence="2">
        <name>Mn(2+)</name>
        <dbReference type="ChEBI" id="CHEBI:29035"/>
    </cofactor>
    <cofactor evidence="2">
        <name>Fe(2+)</name>
        <dbReference type="ChEBI" id="CHEBI:29033"/>
    </cofactor>
    <text evidence="2">Binds 1 Mn(2+) or Fe(2+) ion per subunit.</text>
</comment>
<protein>
    <submittedName>
        <fullName evidence="3">Transcriptional repressor</fullName>
    </submittedName>
</protein>
<dbReference type="GO" id="GO:0008270">
    <property type="term" value="F:zinc ion binding"/>
    <property type="evidence" value="ECO:0007669"/>
    <property type="project" value="TreeGrafter"/>
</dbReference>
<keyword evidence="4" id="KW-1185">Reference proteome</keyword>
<dbReference type="Proteomes" id="UP000318833">
    <property type="component" value="Unassembled WGS sequence"/>
</dbReference>
<feature type="binding site" evidence="1">
    <location>
        <position position="86"/>
    </location>
    <ligand>
        <name>Zn(2+)</name>
        <dbReference type="ChEBI" id="CHEBI:29105"/>
    </ligand>
</feature>
<comment type="caution">
    <text evidence="3">The sequence shown here is derived from an EMBL/GenBank/DDBJ whole genome shotgun (WGS) entry which is preliminary data.</text>
</comment>